<protein>
    <submittedName>
        <fullName evidence="1">Uncharacterized protein</fullName>
    </submittedName>
</protein>
<dbReference type="AlphaFoldDB" id="A0A381XS77"/>
<evidence type="ECO:0000313" key="1">
    <source>
        <dbReference type="EMBL" id="SVA67634.1"/>
    </source>
</evidence>
<accession>A0A381XS77</accession>
<reference evidence="1" key="1">
    <citation type="submission" date="2018-05" db="EMBL/GenBank/DDBJ databases">
        <authorList>
            <person name="Lanie J.A."/>
            <person name="Ng W.-L."/>
            <person name="Kazmierczak K.M."/>
            <person name="Andrzejewski T.M."/>
            <person name="Davidsen T.M."/>
            <person name="Wayne K.J."/>
            <person name="Tettelin H."/>
            <person name="Glass J.I."/>
            <person name="Rusch D."/>
            <person name="Podicherti R."/>
            <person name="Tsui H.-C.T."/>
            <person name="Winkler M.E."/>
        </authorList>
    </citation>
    <scope>NUCLEOTIDE SEQUENCE</scope>
</reference>
<organism evidence="1">
    <name type="scientific">marine metagenome</name>
    <dbReference type="NCBI Taxonomy" id="408172"/>
    <lineage>
        <taxon>unclassified sequences</taxon>
        <taxon>metagenomes</taxon>
        <taxon>ecological metagenomes</taxon>
    </lineage>
</organism>
<dbReference type="EMBL" id="UINC01016200">
    <property type="protein sequence ID" value="SVA67634.1"/>
    <property type="molecule type" value="Genomic_DNA"/>
</dbReference>
<sequence>MKVDPNHHVLLANAMFTYNREEQDTLIVKTLKSDLED</sequence>
<gene>
    <name evidence="1" type="ORF">METZ01_LOCUS120488</name>
</gene>
<proteinExistence type="predicted"/>
<name>A0A381XS77_9ZZZZ</name>